<evidence type="ECO:0000313" key="5">
    <source>
        <dbReference type="Proteomes" id="UP001223547"/>
    </source>
</evidence>
<protein>
    <submittedName>
        <fullName evidence="4">Secretin</fullName>
    </submittedName>
</protein>
<organism evidence="4 5">
    <name type="scientific">Marinobacter albus</name>
    <dbReference type="NCBI Taxonomy" id="3030833"/>
    <lineage>
        <taxon>Bacteria</taxon>
        <taxon>Pseudomonadati</taxon>
        <taxon>Pseudomonadota</taxon>
        <taxon>Gammaproteobacteria</taxon>
        <taxon>Pseudomonadales</taxon>
        <taxon>Marinobacteraceae</taxon>
        <taxon>Marinobacter</taxon>
    </lineage>
</organism>
<dbReference type="EMBL" id="JASSQD010000001">
    <property type="protein sequence ID" value="MDK9556417.1"/>
    <property type="molecule type" value="Genomic_DNA"/>
</dbReference>
<gene>
    <name evidence="4" type="ORF">QQF73_02175</name>
</gene>
<feature type="domain" description="NolW-like" evidence="3">
    <location>
        <begin position="40"/>
        <end position="97"/>
    </location>
</feature>
<evidence type="ECO:0000256" key="1">
    <source>
        <dbReference type="SAM" id="MobiDB-lite"/>
    </source>
</evidence>
<comment type="caution">
    <text evidence="4">The sequence shown here is derived from an EMBL/GenBank/DDBJ whole genome shotgun (WGS) entry which is preliminary data.</text>
</comment>
<dbReference type="Pfam" id="PF03958">
    <property type="entry name" value="Secretin_N"/>
    <property type="match status" value="1"/>
</dbReference>
<sequence length="270" mass="28841">MTQQTSSYLQYRAGTLAAALVLLLSLCLLSAGALAQSGARVYELHNRPADDVASQIRALYKDSALTVVARGQQVVVRGEAQLLDEIGMLIGTLDVAAVQLRITVRSREDIGGKRSGASISGSEDRVNVNVERKVTSTNNARQRSLVVQDGHSAHVTSGQISTLPIVIQGGRNPAAILEQVETRSGFLVSPQVISDRAIELNIVSFEEDPASLPGYETEALVTVRRVEPGQWVSLGGTSTQASSQRSGITYSVSSSRGENRSFEVKVDILP</sequence>
<evidence type="ECO:0000256" key="2">
    <source>
        <dbReference type="SAM" id="SignalP"/>
    </source>
</evidence>
<proteinExistence type="predicted"/>
<dbReference type="RefSeq" id="WP_228743342.1">
    <property type="nucleotide sequence ID" value="NZ_JASSQD010000001.1"/>
</dbReference>
<feature type="region of interest" description="Disordered" evidence="1">
    <location>
        <begin position="234"/>
        <end position="253"/>
    </location>
</feature>
<evidence type="ECO:0000313" key="4">
    <source>
        <dbReference type="EMBL" id="MDK9556417.1"/>
    </source>
</evidence>
<name>A0ABT7H8Z8_9GAMM</name>
<keyword evidence="5" id="KW-1185">Reference proteome</keyword>
<dbReference type="Proteomes" id="UP001223547">
    <property type="component" value="Unassembled WGS sequence"/>
</dbReference>
<keyword evidence="2" id="KW-0732">Signal</keyword>
<feature type="chain" id="PRO_5046351643" evidence="2">
    <location>
        <begin position="36"/>
        <end position="270"/>
    </location>
</feature>
<accession>A0ABT7H8Z8</accession>
<feature type="signal peptide" evidence="2">
    <location>
        <begin position="1"/>
        <end position="35"/>
    </location>
</feature>
<evidence type="ECO:0000259" key="3">
    <source>
        <dbReference type="Pfam" id="PF03958"/>
    </source>
</evidence>
<dbReference type="InterPro" id="IPR005644">
    <property type="entry name" value="NolW-like"/>
</dbReference>
<feature type="compositionally biased region" description="Polar residues" evidence="1">
    <location>
        <begin position="235"/>
        <end position="253"/>
    </location>
</feature>
<reference evidence="4 5" key="1">
    <citation type="submission" date="2023-05" db="EMBL/GenBank/DDBJ databases">
        <title>Marinobacter albus sp. nov., a marine bacterium isolated from sand in a coastal intertidal zone of huludao.</title>
        <authorList>
            <person name="Deng T."/>
        </authorList>
    </citation>
    <scope>NUCLEOTIDE SEQUENCE [LARGE SCALE GENOMIC DNA]</scope>
    <source>
        <strain evidence="4 5">M216</strain>
    </source>
</reference>